<dbReference type="Pfam" id="PF04983">
    <property type="entry name" value="RNA_pol_Rpb1_3"/>
    <property type="match status" value="1"/>
</dbReference>
<comment type="cofactor">
    <cofactor evidence="7">
        <name>Mg(2+)</name>
        <dbReference type="ChEBI" id="CHEBI:18420"/>
    </cofactor>
    <text evidence="7">Binds 1 Mg(2+) ion per subunit.</text>
</comment>
<dbReference type="SUPFAM" id="SSF64484">
    <property type="entry name" value="beta and beta-prime subunits of DNA dependent RNA-polymerase"/>
    <property type="match status" value="2"/>
</dbReference>
<accession>A0A1M3KWA7</accession>
<feature type="binding site" evidence="7">
    <location>
        <position position="802"/>
    </location>
    <ligand>
        <name>Zn(2+)</name>
        <dbReference type="ChEBI" id="CHEBI:29105"/>
        <label>2</label>
    </ligand>
</feature>
<dbReference type="Gene3D" id="3.30.60.280">
    <property type="match status" value="1"/>
</dbReference>
<dbReference type="InterPro" id="IPR007066">
    <property type="entry name" value="RNA_pol_Rpb1_3"/>
</dbReference>
<reference evidence="11 12" key="1">
    <citation type="submission" date="2016-09" db="EMBL/GenBank/DDBJ databases">
        <title>Genome-resolved meta-omics ties microbial dynamics to process performance in biotechnology for thiocyanate degradation.</title>
        <authorList>
            <person name="Kantor R.S."/>
            <person name="Huddy R.J."/>
            <person name="Iyer R."/>
            <person name="Thomas B.C."/>
            <person name="Brown C.T."/>
            <person name="Anantharaman K."/>
            <person name="Tringe S."/>
            <person name="Hettich R.L."/>
            <person name="Harrison S.T."/>
            <person name="Banfield J.F."/>
        </authorList>
    </citation>
    <scope>NUCLEOTIDE SEQUENCE [LARGE SCALE GENOMIC DNA]</scope>
    <source>
        <strain evidence="11">59-99</strain>
    </source>
</reference>
<evidence type="ECO:0000313" key="12">
    <source>
        <dbReference type="Proteomes" id="UP000184233"/>
    </source>
</evidence>
<dbReference type="SMART" id="SM00663">
    <property type="entry name" value="RPOLA_N"/>
    <property type="match status" value="1"/>
</dbReference>
<comment type="cofactor">
    <cofactor evidence="7">
        <name>Zn(2+)</name>
        <dbReference type="ChEBI" id="CHEBI:29105"/>
    </cofactor>
    <text evidence="7">Binds 2 Zn(2+) ions per subunit.</text>
</comment>
<feature type="binding site" evidence="7">
    <location>
        <position position="471"/>
    </location>
    <ligand>
        <name>Mg(2+)</name>
        <dbReference type="ChEBI" id="CHEBI:18420"/>
    </ligand>
</feature>
<gene>
    <name evidence="7" type="primary">rpoC</name>
    <name evidence="11" type="ORF">BGO89_08985</name>
</gene>
<dbReference type="PANTHER" id="PTHR19376">
    <property type="entry name" value="DNA-DIRECTED RNA POLYMERASE"/>
    <property type="match status" value="1"/>
</dbReference>
<keyword evidence="7" id="KW-0862">Zinc</keyword>
<feature type="binding site" evidence="7">
    <location>
        <position position="886"/>
    </location>
    <ligand>
        <name>Zn(2+)</name>
        <dbReference type="ChEBI" id="CHEBI:29105"/>
        <label>2</label>
    </ligand>
</feature>
<comment type="subunit">
    <text evidence="7">The RNAP catalytic core consists of 2 alpha, 1 beta, 1 beta' and 1 omega subunit. When a sigma factor is associated with the core the holoenzyme is formed, which can initiate transcription.</text>
</comment>
<evidence type="ECO:0000256" key="9">
    <source>
        <dbReference type="SAM" id="Coils"/>
    </source>
</evidence>
<dbReference type="InterPro" id="IPR006592">
    <property type="entry name" value="RNA_pol_N"/>
</dbReference>
<name>A0A1M3KWA7_9BACT</name>
<dbReference type="Gene3D" id="2.40.50.100">
    <property type="match status" value="3"/>
</dbReference>
<dbReference type="GO" id="GO:0008270">
    <property type="term" value="F:zinc ion binding"/>
    <property type="evidence" value="ECO:0007669"/>
    <property type="project" value="UniProtKB-UniRule"/>
</dbReference>
<evidence type="ECO:0000256" key="8">
    <source>
        <dbReference type="RuleBase" id="RU004279"/>
    </source>
</evidence>
<dbReference type="Gene3D" id="1.10.274.100">
    <property type="entry name" value="RNA polymerase Rpb1, domain 3"/>
    <property type="match status" value="2"/>
</dbReference>
<protein>
    <recommendedName>
        <fullName evidence="7">DNA-directed RNA polymerase subunit beta'</fullName>
        <shortName evidence="7">RNAP subunit beta'</shortName>
        <ecNumber evidence="7">2.7.7.6</ecNumber>
    </recommendedName>
    <alternativeName>
        <fullName evidence="7">RNA polymerase subunit beta'</fullName>
    </alternativeName>
    <alternativeName>
        <fullName evidence="7">Transcriptase subunit beta'</fullName>
    </alternativeName>
</protein>
<feature type="binding site" evidence="7">
    <location>
        <position position="64"/>
    </location>
    <ligand>
        <name>Zn(2+)</name>
        <dbReference type="ChEBI" id="CHEBI:29105"/>
        <label>1</label>
    </ligand>
</feature>
<dbReference type="GO" id="GO:0000428">
    <property type="term" value="C:DNA-directed RNA polymerase complex"/>
    <property type="evidence" value="ECO:0007669"/>
    <property type="project" value="UniProtKB-KW"/>
</dbReference>
<dbReference type="InterPro" id="IPR012754">
    <property type="entry name" value="DNA-dir_RpoC_beta_prime_bact"/>
</dbReference>
<feature type="domain" description="RNA polymerase N-terminal" evidence="10">
    <location>
        <begin position="244"/>
        <end position="521"/>
    </location>
</feature>
<dbReference type="InterPro" id="IPR045867">
    <property type="entry name" value="DNA-dir_RpoC_beta_prime"/>
</dbReference>
<keyword evidence="2 7" id="KW-0808">Transferase</keyword>
<dbReference type="Pfam" id="PF04998">
    <property type="entry name" value="RNA_pol_Rpb1_5"/>
    <property type="match status" value="1"/>
</dbReference>
<dbReference type="Gene3D" id="4.10.860.120">
    <property type="entry name" value="RNA polymerase II, clamp domain"/>
    <property type="match status" value="1"/>
</dbReference>
<dbReference type="Proteomes" id="UP000184233">
    <property type="component" value="Unassembled WGS sequence"/>
</dbReference>
<comment type="caution">
    <text evidence="11">The sequence shown here is derived from an EMBL/GenBank/DDBJ whole genome shotgun (WGS) entry which is preliminary data.</text>
</comment>
<evidence type="ECO:0000256" key="5">
    <source>
        <dbReference type="ARBA" id="ARBA00023163"/>
    </source>
</evidence>
<feature type="binding site" evidence="7">
    <location>
        <position position="66"/>
    </location>
    <ligand>
        <name>Zn(2+)</name>
        <dbReference type="ChEBI" id="CHEBI:29105"/>
        <label>1</label>
    </ligand>
</feature>
<dbReference type="Gene3D" id="2.40.40.20">
    <property type="match status" value="1"/>
</dbReference>
<evidence type="ECO:0000259" key="10">
    <source>
        <dbReference type="SMART" id="SM00663"/>
    </source>
</evidence>
<evidence type="ECO:0000256" key="2">
    <source>
        <dbReference type="ARBA" id="ARBA00022679"/>
    </source>
</evidence>
<dbReference type="CDD" id="cd02655">
    <property type="entry name" value="RNAP_beta'_C"/>
    <property type="match status" value="1"/>
</dbReference>
<dbReference type="STRING" id="1895771.BGO89_08985"/>
<dbReference type="Gene3D" id="1.10.1790.20">
    <property type="match status" value="1"/>
</dbReference>
<evidence type="ECO:0000313" key="11">
    <source>
        <dbReference type="EMBL" id="OJX56667.1"/>
    </source>
</evidence>
<keyword evidence="7" id="KW-0460">Magnesium</keyword>
<dbReference type="InterPro" id="IPR044893">
    <property type="entry name" value="RNA_pol_Rpb1_clamp_domain"/>
</dbReference>
<proteinExistence type="inferred from homology"/>
<feature type="binding site" evidence="7">
    <location>
        <position position="79"/>
    </location>
    <ligand>
        <name>Zn(2+)</name>
        <dbReference type="ChEBI" id="CHEBI:29105"/>
        <label>1</label>
    </ligand>
</feature>
<dbReference type="InterPro" id="IPR038120">
    <property type="entry name" value="Rpb1_funnel_sf"/>
</dbReference>
<dbReference type="EC" id="2.7.7.6" evidence="7"/>
<evidence type="ECO:0000256" key="7">
    <source>
        <dbReference type="HAMAP-Rule" id="MF_01322"/>
    </source>
</evidence>
<evidence type="ECO:0000256" key="6">
    <source>
        <dbReference type="ARBA" id="ARBA00048552"/>
    </source>
</evidence>
<dbReference type="Pfam" id="PF04997">
    <property type="entry name" value="RNA_pol_Rpb1_1"/>
    <property type="match status" value="1"/>
</dbReference>
<dbReference type="PANTHER" id="PTHR19376:SF54">
    <property type="entry name" value="DNA-DIRECTED RNA POLYMERASE SUBUNIT BETA"/>
    <property type="match status" value="1"/>
</dbReference>
<dbReference type="Pfam" id="PF00623">
    <property type="entry name" value="RNA_pol_Rpb1_2"/>
    <property type="match status" value="2"/>
</dbReference>
<dbReference type="GO" id="GO:0003899">
    <property type="term" value="F:DNA-directed RNA polymerase activity"/>
    <property type="evidence" value="ECO:0007669"/>
    <property type="project" value="UniProtKB-UniRule"/>
</dbReference>
<feature type="binding site" evidence="7">
    <location>
        <position position="469"/>
    </location>
    <ligand>
        <name>Mg(2+)</name>
        <dbReference type="ChEBI" id="CHEBI:18420"/>
    </ligand>
</feature>
<dbReference type="Gene3D" id="1.10.132.30">
    <property type="match status" value="1"/>
</dbReference>
<keyword evidence="5 7" id="KW-0804">Transcription</keyword>
<dbReference type="Gene3D" id="1.10.40.90">
    <property type="match status" value="1"/>
</dbReference>
<keyword evidence="1 7" id="KW-0240">DNA-directed RNA polymerase</keyword>
<dbReference type="Pfam" id="PF05000">
    <property type="entry name" value="RNA_pol_Rpb1_4"/>
    <property type="match status" value="1"/>
</dbReference>
<evidence type="ECO:0000256" key="1">
    <source>
        <dbReference type="ARBA" id="ARBA00022478"/>
    </source>
</evidence>
<keyword evidence="9" id="KW-0175">Coiled coil</keyword>
<feature type="binding site" evidence="7">
    <location>
        <position position="82"/>
    </location>
    <ligand>
        <name>Zn(2+)</name>
        <dbReference type="ChEBI" id="CHEBI:29105"/>
        <label>1</label>
    </ligand>
</feature>
<feature type="binding site" evidence="7">
    <location>
        <position position="467"/>
    </location>
    <ligand>
        <name>Mg(2+)</name>
        <dbReference type="ChEBI" id="CHEBI:18420"/>
    </ligand>
</feature>
<keyword evidence="4 7" id="KW-0479">Metal-binding</keyword>
<feature type="binding site" evidence="7">
    <location>
        <position position="876"/>
    </location>
    <ligand>
        <name>Zn(2+)</name>
        <dbReference type="ChEBI" id="CHEBI:29105"/>
        <label>2</label>
    </ligand>
</feature>
<dbReference type="GO" id="GO:0006351">
    <property type="term" value="P:DNA-templated transcription"/>
    <property type="evidence" value="ECO:0007669"/>
    <property type="project" value="UniProtKB-UniRule"/>
</dbReference>
<keyword evidence="3 7" id="KW-0548">Nucleotidyltransferase</keyword>
<evidence type="ECO:0000256" key="4">
    <source>
        <dbReference type="ARBA" id="ARBA00022723"/>
    </source>
</evidence>
<dbReference type="HAMAP" id="MF_01322">
    <property type="entry name" value="RNApol_bact_RpoC"/>
    <property type="match status" value="1"/>
</dbReference>
<comment type="function">
    <text evidence="7 8">DNA-dependent RNA polymerase catalyzes the transcription of DNA into RNA using the four ribonucleoside triphosphates as substrates.</text>
</comment>
<comment type="catalytic activity">
    <reaction evidence="6 7 8">
        <text>RNA(n) + a ribonucleoside 5'-triphosphate = RNA(n+1) + diphosphate</text>
        <dbReference type="Rhea" id="RHEA:21248"/>
        <dbReference type="Rhea" id="RHEA-COMP:14527"/>
        <dbReference type="Rhea" id="RHEA-COMP:17342"/>
        <dbReference type="ChEBI" id="CHEBI:33019"/>
        <dbReference type="ChEBI" id="CHEBI:61557"/>
        <dbReference type="ChEBI" id="CHEBI:140395"/>
        <dbReference type="EC" id="2.7.7.6"/>
    </reaction>
</comment>
<evidence type="ECO:0000256" key="3">
    <source>
        <dbReference type="ARBA" id="ARBA00022695"/>
    </source>
</evidence>
<comment type="similarity">
    <text evidence="7 8">Belongs to the RNA polymerase beta' chain family.</text>
</comment>
<dbReference type="InterPro" id="IPR007081">
    <property type="entry name" value="RNA_pol_Rpb1_5"/>
</dbReference>
<dbReference type="GO" id="GO:0003677">
    <property type="term" value="F:DNA binding"/>
    <property type="evidence" value="ECO:0007669"/>
    <property type="project" value="UniProtKB-UniRule"/>
</dbReference>
<organism evidence="11 12">
    <name type="scientific">Candidatus Kapaibacterium thiocyanatum</name>
    <dbReference type="NCBI Taxonomy" id="1895771"/>
    <lineage>
        <taxon>Bacteria</taxon>
        <taxon>Pseudomonadati</taxon>
        <taxon>Candidatus Kapaibacteriota</taxon>
        <taxon>Candidatus Kapaibacteriia</taxon>
        <taxon>Candidatus Kapaibacteriales</taxon>
        <taxon>Candidatus Kapaibacteriaceae</taxon>
        <taxon>Candidatus Kapaibacterium</taxon>
    </lineage>
</organism>
<dbReference type="CDD" id="cd01609">
    <property type="entry name" value="RNAP_beta'_N"/>
    <property type="match status" value="1"/>
</dbReference>
<dbReference type="InterPro" id="IPR000722">
    <property type="entry name" value="RNA_pol_asu"/>
</dbReference>
<dbReference type="GO" id="GO:0000287">
    <property type="term" value="F:magnesium ion binding"/>
    <property type="evidence" value="ECO:0007669"/>
    <property type="project" value="UniProtKB-UniRule"/>
</dbReference>
<dbReference type="InterPro" id="IPR007083">
    <property type="entry name" value="RNA_pol_Rpb1_4"/>
</dbReference>
<feature type="binding site" evidence="7">
    <location>
        <position position="883"/>
    </location>
    <ligand>
        <name>Zn(2+)</name>
        <dbReference type="ChEBI" id="CHEBI:29105"/>
        <label>2</label>
    </ligand>
</feature>
<dbReference type="InterPro" id="IPR007080">
    <property type="entry name" value="RNA_pol_Rpb1_1"/>
</dbReference>
<dbReference type="NCBIfam" id="TIGR02386">
    <property type="entry name" value="rpoC_TIGR"/>
    <property type="match status" value="1"/>
</dbReference>
<dbReference type="InterPro" id="IPR042102">
    <property type="entry name" value="RNA_pol_Rpb1_3_sf"/>
</dbReference>
<dbReference type="EMBL" id="MKVH01000024">
    <property type="protein sequence ID" value="OJX56667.1"/>
    <property type="molecule type" value="Genomic_DNA"/>
</dbReference>
<dbReference type="Gene3D" id="1.10.150.390">
    <property type="match status" value="1"/>
</dbReference>
<sequence>MQYQFIPKRGFSQITIRISSPDDILNRSHGEVTKPETINYRSFRPEKDGLFCEKIFGPIRDWECACGKYKRIRYKGIVCDRCGVEVTQKSVRRERMGHIMLAVPVVHIWFLRSLPSKISGVIGMPTKDVERIVYYESYVVIQPGSTGLQPKDLLTEDQYLEVLANLRPEERNMDDDDPRKFIALIGGEAIKELLRRVDPDEDYYRLREAVKEDMSQQKKADLLKRLRILDAFRSGEGKEPNRPEWMVLDIIPVIPPDLRPLVPLEGGRFATSDLNDLYRRVIIRNNRLKRLIDIKAPEVILRNEKRMLQEAVDALFDNSRRAVRSESQRALKSLADTLKGKTGRFRQNLLGKRVDYSGRSVIVVGPELKIHECGLPKDMAVELFKPLIIRKLIERGHCKTVKSAKKQVEKKTTEVWDILDKVIDGHPVLLNRAPTLHRLGIQAFQPRLIEGKAIQLHPLVTTAFNADFDGDQMAVHVPLSHEAQLEALLLILSSHNIMHTQNGEPIAVPSQDMVLGVYYLTKKRRGAKGEGKIFSSSEEVIIAHNTGRISMHASIKVRIGGQLVETTTGRILFNQIVPFELGYLNEMLGKKRLRQVIALCFRKAGLAKTVEFLDKLKEAGFLTATRGGLSVSIADVVVPAEKVTIIDKAQKEVDKIEDYYHSGVITEGERYNKIIDTWSTATNRVADKLYTELQMHKDGFNTFWMMMDSQARGSKEQIRQLAGMRGLMAKPQKTAAASSAELIENPIISNFKEGLTVLEYFISTHGARKGLADTALKTADAGYLTRRLHDVAQDVVIGDDDCGTIRGVEMRALKDGEEVKEPLGERILGRVGLTDVIDPVDSTVLARKGDLVTEEIADNIEKSHVEAVMIRSVLTCESRRGVCAKCYGRNLATGQMTDTGEAVGTIASQSIGEPGTQLTLRTFHTGGTASLSLSQSVATAKFDGVIQFENVKFVTYEGETEEVSVVVSRSGVISIIEPDSNRVLTKYDAIYGAELKVREGQAVKKGDMLYDWDPYNSVIITEKSGRVRYRDLVLNLTYKEANDEQTGHTTKIVIDSRDRTKSPAIEIVDEEGNIIQSYIIPTRAQIVVDDDEVVSVGSKLVKMPRDLGRLRDITGGLPRVTELFEARSPQAPATVTEIDGIISIDKPKRGSRVITVTSLDGELKRDYSVPIGRHVLVQEGDLVRAGDRISEGAINPHDILHIKGINEVQAYLVNEIQEVYRMQGVKINDKHIEIIVRQMLQKVRITDAGDSQFLEGDQIDRIRFNDENEHLKSCVVVTDKGDSKLKVGQIVEKRKLKELNDELKKKEKEGIKSRKAEPAIGEPLLLGITQASLTTESWLSAASFQETTRVLADASAAAKADRLQGLKENIILGQLIPAGTGLRTYQDLIVTSEVGNIFGAAAIIPEVKEEEVAPKRAPRRKTTV</sequence>
<feature type="coiled-coil region" evidence="9">
    <location>
        <begin position="1289"/>
        <end position="1316"/>
    </location>
</feature>